<feature type="domain" description="Hemerythrin-like" evidence="1">
    <location>
        <begin position="12"/>
        <end position="125"/>
    </location>
</feature>
<dbReference type="RefSeq" id="WP_129624565.1">
    <property type="nucleotide sequence ID" value="NZ_BAABCI010000023.1"/>
</dbReference>
<organism evidence="2 3">
    <name type="scientific">Yimella lutea</name>
    <dbReference type="NCBI Taxonomy" id="587872"/>
    <lineage>
        <taxon>Bacteria</taxon>
        <taxon>Bacillati</taxon>
        <taxon>Actinomycetota</taxon>
        <taxon>Actinomycetes</taxon>
        <taxon>Micrococcales</taxon>
        <taxon>Dermacoccaceae</taxon>
        <taxon>Yimella</taxon>
    </lineage>
</organism>
<gene>
    <name evidence="2" type="ORF">FB459_3347</name>
</gene>
<dbReference type="InterPro" id="IPR012312">
    <property type="entry name" value="Hemerythrin-like"/>
</dbReference>
<dbReference type="OrthoDB" id="3381279at2"/>
<dbReference type="EMBL" id="VFMO01000001">
    <property type="protein sequence ID" value="TQJ15777.1"/>
    <property type="molecule type" value="Genomic_DNA"/>
</dbReference>
<name>A0A542EKA8_9MICO</name>
<dbReference type="AlphaFoldDB" id="A0A542EKA8"/>
<reference evidence="2 3" key="1">
    <citation type="submission" date="2019-06" db="EMBL/GenBank/DDBJ databases">
        <title>Sequencing the genomes of 1000 actinobacteria strains.</title>
        <authorList>
            <person name="Klenk H.-P."/>
        </authorList>
    </citation>
    <scope>NUCLEOTIDE SEQUENCE [LARGE SCALE GENOMIC DNA]</scope>
    <source>
        <strain evidence="2 3">DSM 19828</strain>
    </source>
</reference>
<proteinExistence type="predicted"/>
<evidence type="ECO:0000313" key="3">
    <source>
        <dbReference type="Proteomes" id="UP000320806"/>
    </source>
</evidence>
<sequence length="146" mass="16087">MCTYCGCESITIIGRFMDEHVAIINANGELRRAVEAADRHGIERSADLLAGLLFPHTEAEEAGVFTVLARDEDFTEHIEHLCAEHDSLDAQLKRIRAGAHDEMHAFEIALREHINREENGLFPAAAIAFAGPEWDEVDALTPPAAV</sequence>
<dbReference type="Gene3D" id="1.20.120.520">
    <property type="entry name" value="nmb1532 protein domain like"/>
    <property type="match status" value="1"/>
</dbReference>
<evidence type="ECO:0000259" key="1">
    <source>
        <dbReference type="Pfam" id="PF01814"/>
    </source>
</evidence>
<accession>A0A542EKA8</accession>
<dbReference type="Pfam" id="PF01814">
    <property type="entry name" value="Hemerythrin"/>
    <property type="match status" value="1"/>
</dbReference>
<comment type="caution">
    <text evidence="2">The sequence shown here is derived from an EMBL/GenBank/DDBJ whole genome shotgun (WGS) entry which is preliminary data.</text>
</comment>
<evidence type="ECO:0000313" key="2">
    <source>
        <dbReference type="EMBL" id="TQJ15777.1"/>
    </source>
</evidence>
<keyword evidence="3" id="KW-1185">Reference proteome</keyword>
<dbReference type="Proteomes" id="UP000320806">
    <property type="component" value="Unassembled WGS sequence"/>
</dbReference>
<protein>
    <submittedName>
        <fullName evidence="2">Hemerythrin HHE cation binding domain-containing protein</fullName>
    </submittedName>
</protein>